<feature type="transmembrane region" description="Helical" evidence="5">
    <location>
        <begin position="251"/>
        <end position="269"/>
    </location>
</feature>
<organism evidence="6 7">
    <name type="scientific">[Clostridium] symbiosum ATCC 14940</name>
    <dbReference type="NCBI Taxonomy" id="411472"/>
    <lineage>
        <taxon>Bacteria</taxon>
        <taxon>Bacillati</taxon>
        <taxon>Bacillota</taxon>
        <taxon>Clostridia</taxon>
        <taxon>Lachnospirales</taxon>
        <taxon>Lachnospiraceae</taxon>
        <taxon>Otoolea</taxon>
    </lineage>
</organism>
<evidence type="ECO:0000256" key="2">
    <source>
        <dbReference type="ARBA" id="ARBA00022692"/>
    </source>
</evidence>
<evidence type="ECO:0000256" key="4">
    <source>
        <dbReference type="ARBA" id="ARBA00023136"/>
    </source>
</evidence>
<keyword evidence="3 5" id="KW-1133">Transmembrane helix</keyword>
<sequence>MIDVHVEIAGAAGGIGTAAPCLFSGSNKIPGYLPGKEVVMENWLSIAVAVYLIGMVLYGHYKGFIKLAVSAVALIITFATIHVAMPQVTDFLKNNTKIYSSFEQSMKDAMKLDENADSEEPSGQRSIIEGLELPKQLKDALLENNNNEVYKVLGVDTFTQYVASYLANSILNIVGFLVLFVVVFAALNILTVWLDLVARLPILSGINKIAGGLLGGIEGLIFLWIICLFITAFSGTAGGRALIQQIESSAFLSYIYNHNLLGSFVMTVVKTIL</sequence>
<gene>
    <name evidence="6" type="ORF">CLOSYM_03751</name>
</gene>
<evidence type="ECO:0000256" key="3">
    <source>
        <dbReference type="ARBA" id="ARBA00022989"/>
    </source>
</evidence>
<dbReference type="Pfam" id="PF02674">
    <property type="entry name" value="Colicin_V"/>
    <property type="match status" value="1"/>
</dbReference>
<dbReference type="InterPro" id="IPR003825">
    <property type="entry name" value="Colicin-V_CvpA"/>
</dbReference>
<protein>
    <recommendedName>
        <fullName evidence="8">CvpA family protein</fullName>
    </recommendedName>
</protein>
<feature type="transmembrane region" description="Helical" evidence="5">
    <location>
        <begin position="67"/>
        <end position="85"/>
    </location>
</feature>
<dbReference type="GO" id="GO:0016020">
    <property type="term" value="C:membrane"/>
    <property type="evidence" value="ECO:0007669"/>
    <property type="project" value="UniProtKB-SubCell"/>
</dbReference>
<accession>A0ABC9TTG0</accession>
<dbReference type="EMBL" id="AWSU01000303">
    <property type="protein sequence ID" value="ERI74668.1"/>
    <property type="molecule type" value="Genomic_DNA"/>
</dbReference>
<proteinExistence type="predicted"/>
<dbReference type="AlphaFoldDB" id="A0ABC9TTG0"/>
<evidence type="ECO:0000256" key="5">
    <source>
        <dbReference type="SAM" id="Phobius"/>
    </source>
</evidence>
<keyword evidence="4 5" id="KW-0472">Membrane</keyword>
<evidence type="ECO:0000313" key="6">
    <source>
        <dbReference type="EMBL" id="ERI74668.1"/>
    </source>
</evidence>
<dbReference type="Proteomes" id="UP000016491">
    <property type="component" value="Unassembled WGS sequence"/>
</dbReference>
<feature type="transmembrane region" description="Helical" evidence="5">
    <location>
        <begin position="170"/>
        <end position="197"/>
    </location>
</feature>
<comment type="caution">
    <text evidence="6">The sequence shown here is derived from an EMBL/GenBank/DDBJ whole genome shotgun (WGS) entry which is preliminary data.</text>
</comment>
<feature type="transmembrane region" description="Helical" evidence="5">
    <location>
        <begin position="209"/>
        <end position="231"/>
    </location>
</feature>
<evidence type="ECO:0000313" key="7">
    <source>
        <dbReference type="Proteomes" id="UP000016491"/>
    </source>
</evidence>
<reference evidence="6 7" key="1">
    <citation type="submission" date="2013-07" db="EMBL/GenBank/DDBJ databases">
        <authorList>
            <person name="Weinstock G."/>
            <person name="Sodergren E."/>
            <person name="Wylie T."/>
            <person name="Fulton L."/>
            <person name="Fulton R."/>
            <person name="Fronick C."/>
            <person name="O'Laughlin M."/>
            <person name="Godfrey J."/>
            <person name="Miner T."/>
            <person name="Herter B."/>
            <person name="Appelbaum E."/>
            <person name="Cordes M."/>
            <person name="Lek S."/>
            <person name="Wollam A."/>
            <person name="Pepin K.H."/>
            <person name="Palsikar V.B."/>
            <person name="Mitreva M."/>
            <person name="Wilson R.K."/>
        </authorList>
    </citation>
    <scope>NUCLEOTIDE SEQUENCE [LARGE SCALE GENOMIC DNA]</scope>
    <source>
        <strain evidence="6 7">ATCC 14940</strain>
    </source>
</reference>
<feature type="transmembrane region" description="Helical" evidence="5">
    <location>
        <begin position="43"/>
        <end position="60"/>
    </location>
</feature>
<keyword evidence="2 5" id="KW-0812">Transmembrane</keyword>
<name>A0ABC9TTG0_CLOSY</name>
<evidence type="ECO:0008006" key="8">
    <source>
        <dbReference type="Google" id="ProtNLM"/>
    </source>
</evidence>
<comment type="subcellular location">
    <subcellularLocation>
        <location evidence="1">Membrane</location>
        <topology evidence="1">Multi-pass membrane protein</topology>
    </subcellularLocation>
</comment>
<evidence type="ECO:0000256" key="1">
    <source>
        <dbReference type="ARBA" id="ARBA00004141"/>
    </source>
</evidence>